<accession>A0A3S3Z658</accession>
<organism evidence="1 2">
    <name type="scientific">Labedella phragmitis</name>
    <dbReference type="NCBI Taxonomy" id="2498849"/>
    <lineage>
        <taxon>Bacteria</taxon>
        <taxon>Bacillati</taxon>
        <taxon>Actinomycetota</taxon>
        <taxon>Actinomycetes</taxon>
        <taxon>Micrococcales</taxon>
        <taxon>Microbacteriaceae</taxon>
        <taxon>Labedella</taxon>
    </lineage>
</organism>
<dbReference type="OrthoDB" id="5068826at2"/>
<reference evidence="1 2" key="1">
    <citation type="submission" date="2018-12" db="EMBL/GenBank/DDBJ databases">
        <authorList>
            <person name="Li F."/>
        </authorList>
    </citation>
    <scope>NUCLEOTIDE SEQUENCE [LARGE SCALE GENOMIC DNA]</scope>
    <source>
        <strain evidence="1 2">11W25H-1</strain>
    </source>
</reference>
<protein>
    <submittedName>
        <fullName evidence="1">Uncharacterized protein</fullName>
    </submittedName>
</protein>
<evidence type="ECO:0000313" key="2">
    <source>
        <dbReference type="Proteomes" id="UP000288547"/>
    </source>
</evidence>
<dbReference type="AlphaFoldDB" id="A0A3S3Z658"/>
<dbReference type="EMBL" id="RZNB01000005">
    <property type="protein sequence ID" value="RWZ49542.1"/>
    <property type="molecule type" value="Genomic_DNA"/>
</dbReference>
<gene>
    <name evidence="1" type="ORF">ELQ90_12280</name>
</gene>
<comment type="caution">
    <text evidence="1">The sequence shown here is derived from an EMBL/GenBank/DDBJ whole genome shotgun (WGS) entry which is preliminary data.</text>
</comment>
<keyword evidence="2" id="KW-1185">Reference proteome</keyword>
<proteinExistence type="predicted"/>
<name>A0A3S3Z658_9MICO</name>
<evidence type="ECO:0000313" key="1">
    <source>
        <dbReference type="EMBL" id="RWZ49542.1"/>
    </source>
</evidence>
<sequence length="288" mass="32180">MPRTSSREHFDRYRLLRDLWLFTPSIYAVLSPTQQWEVHRLYRPSEFMTEEQLPSRMRDVLATEPSLVNRVGKHWHRLNAVYERATTRAGGPEDWEGIGRALSRSKVLGRAAVGGTSRRGKVIRVAPIMRPEPDYERLARGLLSYLEWVRNGKPGPGDWPSDDLLDRRRVASECPGNVGEVSARVVELVGAPPFRLRDRPAHHDARRLQMLGHRVAVEAMLLGDGVDAEAGAVISGQLLEQSGRHLPEGAGSGCTLAHGKFEDLSDPAAAQGLTKGRKGLRIVRKHFQ</sequence>
<dbReference type="Proteomes" id="UP000288547">
    <property type="component" value="Unassembled WGS sequence"/>
</dbReference>